<proteinExistence type="predicted"/>
<reference evidence="2 3" key="1">
    <citation type="submission" date="2016-07" db="EMBL/GenBank/DDBJ databases">
        <title>Pervasive Adenine N6-methylation of Active Genes in Fungi.</title>
        <authorList>
            <consortium name="DOE Joint Genome Institute"/>
            <person name="Mondo S.J."/>
            <person name="Dannebaum R.O."/>
            <person name="Kuo R.C."/>
            <person name="Labutti K."/>
            <person name="Haridas S."/>
            <person name="Kuo A."/>
            <person name="Salamov A."/>
            <person name="Ahrendt S.R."/>
            <person name="Lipzen A."/>
            <person name="Sullivan W."/>
            <person name="Andreopoulos W.B."/>
            <person name="Clum A."/>
            <person name="Lindquist E."/>
            <person name="Daum C."/>
            <person name="Ramamoorthy G.K."/>
            <person name="Gryganskyi A."/>
            <person name="Culley D."/>
            <person name="Magnuson J.K."/>
            <person name="James T.Y."/>
            <person name="O'Malley M.A."/>
            <person name="Stajich J.E."/>
            <person name="Spatafora J.W."/>
            <person name="Visel A."/>
            <person name="Grigoriev I.V."/>
        </authorList>
    </citation>
    <scope>NUCLEOTIDE SEQUENCE [LARGE SCALE GENOMIC DNA]</scope>
    <source>
        <strain evidence="2 3">JEL800</strain>
    </source>
</reference>
<evidence type="ECO:0000313" key="2">
    <source>
        <dbReference type="EMBL" id="ORY41674.1"/>
    </source>
</evidence>
<organism evidence="2 3">
    <name type="scientific">Rhizoclosmatium globosum</name>
    <dbReference type="NCBI Taxonomy" id="329046"/>
    <lineage>
        <taxon>Eukaryota</taxon>
        <taxon>Fungi</taxon>
        <taxon>Fungi incertae sedis</taxon>
        <taxon>Chytridiomycota</taxon>
        <taxon>Chytridiomycota incertae sedis</taxon>
        <taxon>Chytridiomycetes</taxon>
        <taxon>Chytridiales</taxon>
        <taxon>Chytriomycetaceae</taxon>
        <taxon>Rhizoclosmatium</taxon>
    </lineage>
</organism>
<dbReference type="InterPro" id="IPR032710">
    <property type="entry name" value="NTF2-like_dom_sf"/>
</dbReference>
<dbReference type="AlphaFoldDB" id="A0A1Y2C462"/>
<dbReference type="Pfam" id="PF12680">
    <property type="entry name" value="SnoaL_2"/>
    <property type="match status" value="1"/>
</dbReference>
<feature type="domain" description="SnoaL-like" evidence="1">
    <location>
        <begin position="6"/>
        <end position="74"/>
    </location>
</feature>
<evidence type="ECO:0000313" key="3">
    <source>
        <dbReference type="Proteomes" id="UP000193642"/>
    </source>
</evidence>
<dbReference type="InterPro" id="IPR037401">
    <property type="entry name" value="SnoaL-like"/>
</dbReference>
<dbReference type="Gene3D" id="3.10.450.50">
    <property type="match status" value="1"/>
</dbReference>
<accession>A0A1Y2C462</accession>
<sequence length="117" mass="13245">MTDFAKHWVDAWNSHDLDKILNHYSEDIEFTSPLVVKVVNDPTGIVRGKEALRQYWAKGLALNPNLHFEIISVCHGVGGSLSIVYKSVSMNKIVTEIFWFDDSTANLVIKAMAFYSQ</sequence>
<dbReference type="OrthoDB" id="9971334at2759"/>
<keyword evidence="3" id="KW-1185">Reference proteome</keyword>
<comment type="caution">
    <text evidence="2">The sequence shown here is derived from an EMBL/GenBank/DDBJ whole genome shotgun (WGS) entry which is preliminary data.</text>
</comment>
<dbReference type="SUPFAM" id="SSF54427">
    <property type="entry name" value="NTF2-like"/>
    <property type="match status" value="1"/>
</dbReference>
<name>A0A1Y2C462_9FUNG</name>
<dbReference type="Proteomes" id="UP000193642">
    <property type="component" value="Unassembled WGS sequence"/>
</dbReference>
<evidence type="ECO:0000259" key="1">
    <source>
        <dbReference type="Pfam" id="PF12680"/>
    </source>
</evidence>
<protein>
    <recommendedName>
        <fullName evidence="1">SnoaL-like domain-containing protein</fullName>
    </recommendedName>
</protein>
<gene>
    <name evidence="2" type="ORF">BCR33DRAFT_718815</name>
</gene>
<dbReference type="EMBL" id="MCGO01000031">
    <property type="protein sequence ID" value="ORY41674.1"/>
    <property type="molecule type" value="Genomic_DNA"/>
</dbReference>